<sequence>MSSDVSNRRLLDILTVLKRHHLSRGMTPQKLKEILEDLGPTYVKLGQIMSMRSDMLPEAYCTELKKLRTEVKPLDFSLVKQVVEQELCRPLESVFSEIQPDPLGSASIAQVHLAVLADGGRVVIKVQRPHIRETMENDIHLLKKAAKIMKIAMGTGDLIDFHTILDELWKTSQEEMDFIREADNLVRFYEHQKDIAYVTCPQVLTEFTTPRLLTMTYIDGIQIDHIDALRKAGYDMTEIGEKAAENYCKQILEDGFFHADPHPGNLWIAGGKIAWLDLGMTGHLSEHYKQLLRKAITALLMHDIYTLKNVLLTLGEPKDRINHARLYTDVDDIVSRYMTLDFGEMRLGDLIEKLLDLVKKHKIAISPDITLLGRSMITMEGTLAACSPEVNMLSILSMHMSSMIYDHFNWKKELIHRGRTAYASLDKSMEIPSQLSDLLNITKNGQTKLNMELTDADDFMKTFRQSVGYLVLGIVSSALFLGAVLLCMTELRPLIFGIPWISFIGFVLSGLIIVYLLYRILFRPKY</sequence>
<dbReference type="Pfam" id="PF03109">
    <property type="entry name" value="ABC1"/>
    <property type="match status" value="1"/>
</dbReference>
<protein>
    <recommendedName>
        <fullName evidence="3">ABC1 atypical kinase-like domain-containing protein</fullName>
    </recommendedName>
</protein>
<feature type="domain" description="ABC1 atypical kinase-like" evidence="3">
    <location>
        <begin position="66"/>
        <end position="309"/>
    </location>
</feature>
<feature type="transmembrane region" description="Helical" evidence="2">
    <location>
        <begin position="467"/>
        <end position="486"/>
    </location>
</feature>
<evidence type="ECO:0000256" key="2">
    <source>
        <dbReference type="SAM" id="Phobius"/>
    </source>
</evidence>
<comment type="similarity">
    <text evidence="1">Belongs to the protein kinase superfamily. ADCK protein kinase family.</text>
</comment>
<gene>
    <name evidence="4" type="primary">ubiB</name>
    <name evidence="4" type="ORF">ACLFYP115_01593</name>
</gene>
<keyword evidence="2" id="KW-0812">Transmembrane</keyword>
<dbReference type="PANTHER" id="PTHR10566">
    <property type="entry name" value="CHAPERONE-ACTIVITY OF BC1 COMPLEX CABC1 -RELATED"/>
    <property type="match status" value="1"/>
</dbReference>
<evidence type="ECO:0000256" key="1">
    <source>
        <dbReference type="ARBA" id="ARBA00009670"/>
    </source>
</evidence>
<dbReference type="InterPro" id="IPR011009">
    <property type="entry name" value="Kinase-like_dom_sf"/>
</dbReference>
<dbReference type="PANTHER" id="PTHR10566:SF113">
    <property type="entry name" value="PROTEIN ACTIVITY OF BC1 COMPLEX KINASE 7, CHLOROPLASTIC"/>
    <property type="match status" value="1"/>
</dbReference>
<dbReference type="RefSeq" id="WP_156340542.1">
    <property type="nucleotide sequence ID" value="NZ_CACRSQ010000003.1"/>
</dbReference>
<dbReference type="AlphaFoldDB" id="A0A6N2TVX6"/>
<dbReference type="SUPFAM" id="SSF56112">
    <property type="entry name" value="Protein kinase-like (PK-like)"/>
    <property type="match status" value="1"/>
</dbReference>
<organism evidence="4">
    <name type="scientific">Anaerostipes caccae</name>
    <dbReference type="NCBI Taxonomy" id="105841"/>
    <lineage>
        <taxon>Bacteria</taxon>
        <taxon>Bacillati</taxon>
        <taxon>Bacillota</taxon>
        <taxon>Clostridia</taxon>
        <taxon>Lachnospirales</taxon>
        <taxon>Lachnospiraceae</taxon>
        <taxon>Anaerostipes</taxon>
    </lineage>
</organism>
<reference evidence="4" key="1">
    <citation type="submission" date="2019-11" db="EMBL/GenBank/DDBJ databases">
        <authorList>
            <person name="Feng L."/>
        </authorList>
    </citation>
    <scope>NUCLEOTIDE SEQUENCE</scope>
    <source>
        <strain evidence="4">AcaccaeLFYP115</strain>
    </source>
</reference>
<keyword evidence="4" id="KW-0808">Transferase</keyword>
<evidence type="ECO:0000313" key="4">
    <source>
        <dbReference type="EMBL" id="VYT08743.1"/>
    </source>
</evidence>
<dbReference type="InterPro" id="IPR050154">
    <property type="entry name" value="UbiB_kinase"/>
</dbReference>
<dbReference type="GO" id="GO:0016740">
    <property type="term" value="F:transferase activity"/>
    <property type="evidence" value="ECO:0007669"/>
    <property type="project" value="UniProtKB-KW"/>
</dbReference>
<dbReference type="EMBL" id="CACRSQ010000003">
    <property type="protein sequence ID" value="VYT08743.1"/>
    <property type="molecule type" value="Genomic_DNA"/>
</dbReference>
<name>A0A6N2TVX6_9FIRM</name>
<dbReference type="CDD" id="cd05121">
    <property type="entry name" value="ABC1_ADCK3-like"/>
    <property type="match status" value="1"/>
</dbReference>
<feature type="transmembrane region" description="Helical" evidence="2">
    <location>
        <begin position="498"/>
        <end position="518"/>
    </location>
</feature>
<keyword evidence="2" id="KW-0472">Membrane</keyword>
<dbReference type="InterPro" id="IPR004147">
    <property type="entry name" value="ABC1_dom"/>
</dbReference>
<proteinExistence type="inferred from homology"/>
<keyword evidence="2" id="KW-1133">Transmembrane helix</keyword>
<accession>A0A6N2TVX6</accession>
<evidence type="ECO:0000259" key="3">
    <source>
        <dbReference type="Pfam" id="PF03109"/>
    </source>
</evidence>